<accession>A0A7W4IVS4</accession>
<reference evidence="1 2" key="1">
    <citation type="submission" date="2020-04" db="EMBL/GenBank/DDBJ databases">
        <title>Description of novel Gluconacetobacter.</title>
        <authorList>
            <person name="Sombolestani A."/>
        </authorList>
    </citation>
    <scope>NUCLEOTIDE SEQUENCE [LARGE SCALE GENOMIC DNA]</scope>
    <source>
        <strain evidence="1 2">LMG 27801</strain>
    </source>
</reference>
<dbReference type="EMBL" id="JABEQD010000015">
    <property type="protein sequence ID" value="MBB2169970.1"/>
    <property type="molecule type" value="Genomic_DNA"/>
</dbReference>
<dbReference type="AlphaFoldDB" id="A0A7W4IVS4"/>
<organism evidence="1 2">
    <name type="scientific">Gluconacetobacter aggeris</name>
    <dbReference type="NCBI Taxonomy" id="1286186"/>
    <lineage>
        <taxon>Bacteria</taxon>
        <taxon>Pseudomonadati</taxon>
        <taxon>Pseudomonadota</taxon>
        <taxon>Alphaproteobacteria</taxon>
        <taxon>Acetobacterales</taxon>
        <taxon>Acetobacteraceae</taxon>
        <taxon>Gluconacetobacter</taxon>
    </lineage>
</organism>
<name>A0A7W4IVS4_9PROT</name>
<evidence type="ECO:0000313" key="1">
    <source>
        <dbReference type="EMBL" id="MBB2169970.1"/>
    </source>
</evidence>
<protein>
    <submittedName>
        <fullName evidence="1">Uncharacterized protein</fullName>
    </submittedName>
</protein>
<sequence>MPAATLGPEGALKTLRESKGSTSLQLWMELNYEVIRTEWGSRRMNWGALCQWFEEQGLTNSNGEIANIRCAKMIWFRVGKRLEQERKTEANVTSMEMDQCVRDAST</sequence>
<gene>
    <name evidence="1" type="ORF">HLH36_16730</name>
</gene>
<evidence type="ECO:0000313" key="2">
    <source>
        <dbReference type="Proteomes" id="UP000559860"/>
    </source>
</evidence>
<keyword evidence="2" id="KW-1185">Reference proteome</keyword>
<dbReference type="Proteomes" id="UP000559860">
    <property type="component" value="Unassembled WGS sequence"/>
</dbReference>
<comment type="caution">
    <text evidence="1">The sequence shown here is derived from an EMBL/GenBank/DDBJ whole genome shotgun (WGS) entry which is preliminary data.</text>
</comment>
<proteinExistence type="predicted"/>
<dbReference type="RefSeq" id="WP_182987441.1">
    <property type="nucleotide sequence ID" value="NZ_JABEQD010000015.1"/>
</dbReference>